<protein>
    <recommendedName>
        <fullName evidence="3">Proteasome assembly chaperone family protein</fullName>
    </recommendedName>
</protein>
<gene>
    <name evidence="2" type="ORF">ALOHA_HF4000001N02ctg1g31</name>
</gene>
<dbReference type="PANTHER" id="PTHR35610">
    <property type="entry name" value="3-ISOPROPYLMALATE DEHYDRATASE-RELATED"/>
    <property type="match status" value="1"/>
</dbReference>
<dbReference type="SUPFAM" id="SSF159659">
    <property type="entry name" value="Cgl1923-like"/>
    <property type="match status" value="1"/>
</dbReference>
<dbReference type="PANTHER" id="PTHR35610:SF3">
    <property type="entry name" value="PROTEASOME ASSEMBLY CHAPERONE FAMILY PROTEIN"/>
    <property type="match status" value="1"/>
</dbReference>
<organism evidence="2">
    <name type="scientific">uncultured marine microorganism HF4000_001N02</name>
    <dbReference type="NCBI Taxonomy" id="455504"/>
    <lineage>
        <taxon>unclassified sequences</taxon>
        <taxon>environmental samples</taxon>
    </lineage>
</organism>
<accession>B3T082</accession>
<feature type="compositionally biased region" description="Basic and acidic residues" evidence="1">
    <location>
        <begin position="303"/>
        <end position="315"/>
    </location>
</feature>
<name>B3T082_9ZZZZ</name>
<dbReference type="AlphaFoldDB" id="B3T082"/>
<dbReference type="InterPro" id="IPR038389">
    <property type="entry name" value="PSMG2_sf"/>
</dbReference>
<reference evidence="2" key="1">
    <citation type="journal article" date="2008" name="ISME J.">
        <title>Genomic patterns of recombination, clonal divergence and environment in marine microbial populations.</title>
        <authorList>
            <person name="Konstantinidis K.T."/>
            <person name="Delong E.F."/>
        </authorList>
    </citation>
    <scope>NUCLEOTIDE SEQUENCE</scope>
</reference>
<dbReference type="Pfam" id="PF09754">
    <property type="entry name" value="PAC2"/>
    <property type="match status" value="1"/>
</dbReference>
<evidence type="ECO:0008006" key="3">
    <source>
        <dbReference type="Google" id="ProtNLM"/>
    </source>
</evidence>
<dbReference type="Gene3D" id="3.40.50.10900">
    <property type="entry name" value="PAC-like subunit"/>
    <property type="match status" value="1"/>
</dbReference>
<dbReference type="EMBL" id="EU016563">
    <property type="protein sequence ID" value="ABZ05990.1"/>
    <property type="molecule type" value="Genomic_DNA"/>
</dbReference>
<feature type="region of interest" description="Disordered" evidence="1">
    <location>
        <begin position="294"/>
        <end position="315"/>
    </location>
</feature>
<evidence type="ECO:0000313" key="2">
    <source>
        <dbReference type="EMBL" id="ABZ05990.1"/>
    </source>
</evidence>
<sequence length="315" mass="34059">MRPMFAVSSSIIFFKGAEGLIRDKFALHSLSTLDVLLSHMSDNILQPSDSRIGDDSLWSMTLDDGGGYPLVLHSSADPTSLGGTAICGFSTVGSVGVIAMSHIIQSMGLAPMGTVLHPQFPAIALIHDSVPKHPVRVYQGEGLGVFIAEIQFPPEKDVHFGQTVLEWFTKGGFDRLLVVDGVVSNDLGIKEESDLWGVSSTALGRDALDDSGIRRIQQGIVAGISGYLIAEGERRGLDVTALLAECNPMYPDARAALLAIEGVSELLDMEIPVKGLLEDARTIEERVREAFERTQANALPEPDLNRDDDEVRMVY</sequence>
<evidence type="ECO:0000256" key="1">
    <source>
        <dbReference type="SAM" id="MobiDB-lite"/>
    </source>
</evidence>
<proteinExistence type="predicted"/>
<dbReference type="InterPro" id="IPR019151">
    <property type="entry name" value="Proteasome_assmbl_chaperone_2"/>
</dbReference>